<dbReference type="eggNOG" id="arCOG04290">
    <property type="taxonomic scope" value="Archaea"/>
</dbReference>
<dbReference type="RefSeq" id="WP_012900200.1">
    <property type="nucleotide sequence ID" value="NC_013665.1"/>
</dbReference>
<sequence length="172" mass="19880">MDASAYHFLVDRMLGRLIAWLRIFGYDTKSALDMEPTPDEDTRLIDIAKAEGRILISRDRALIERAKKAGVQTVLVSSDDVREQLEKLMESYRLDIDPNMTRCTVCNATLREATEEDIEKLKNSEEVPEHLLNDKRTLWVCEKCGKAYWQGSHWRNILKTAEQVRNSQKPAK</sequence>
<dbReference type="SUPFAM" id="SSF88723">
    <property type="entry name" value="PIN domain-like"/>
    <property type="match status" value="1"/>
</dbReference>
<dbReference type="Proteomes" id="UP000001882">
    <property type="component" value="Chromosome"/>
</dbReference>
<reference evidence="2 3" key="2">
    <citation type="journal article" date="2008" name="Int. J. Syst. Evol. Microbiol.">
        <title>Methanocella paludicola gen. nov., sp. nov., a methane-producing archaeon, the first isolate of the lineage 'Rice Cluster I', and proposal of the new archaeal order Methanocellales ord. nov.</title>
        <authorList>
            <person name="Sakai S."/>
            <person name="Imachi H."/>
            <person name="Hanada S."/>
            <person name="Ohashi A."/>
            <person name="Harada H."/>
            <person name="Kamagata Y."/>
        </authorList>
    </citation>
    <scope>NUCLEOTIDE SEQUENCE [LARGE SCALE GENOMIC DNA]</scope>
    <source>
        <strain evidence="3">DSM 17711 / JCM 13418 / NBRC 101707 / SANAE</strain>
    </source>
</reference>
<dbReference type="Pfam" id="PF01927">
    <property type="entry name" value="Mut7-C"/>
    <property type="match status" value="1"/>
</dbReference>
<dbReference type="KEGG" id="mpd:MCP_1449"/>
<dbReference type="InParanoid" id="D1YYJ9"/>
<dbReference type="STRING" id="304371.MCP_1449"/>
<dbReference type="PANTHER" id="PTHR39081:SF1">
    <property type="entry name" value="MUT7-C RNASE DOMAIN-CONTAINING PROTEIN"/>
    <property type="match status" value="1"/>
</dbReference>
<name>D1YYJ9_METPS</name>
<organism evidence="2 3">
    <name type="scientific">Methanocella paludicola (strain DSM 17711 / JCM 13418 / NBRC 101707 / SANAE)</name>
    <dbReference type="NCBI Taxonomy" id="304371"/>
    <lineage>
        <taxon>Archaea</taxon>
        <taxon>Methanobacteriati</taxon>
        <taxon>Methanobacteriota</taxon>
        <taxon>Stenosarchaea group</taxon>
        <taxon>Methanomicrobia</taxon>
        <taxon>Methanocellales</taxon>
        <taxon>Methanocellaceae</taxon>
        <taxon>Methanocella</taxon>
    </lineage>
</organism>
<proteinExistence type="predicted"/>
<dbReference type="InterPro" id="IPR029060">
    <property type="entry name" value="PIN-like_dom_sf"/>
</dbReference>
<evidence type="ECO:0000313" key="3">
    <source>
        <dbReference type="Proteomes" id="UP000001882"/>
    </source>
</evidence>
<protein>
    <recommendedName>
        <fullName evidence="1">Mut7-C RNAse domain-containing protein</fullName>
    </recommendedName>
</protein>
<evidence type="ECO:0000313" key="2">
    <source>
        <dbReference type="EMBL" id="BAI61521.1"/>
    </source>
</evidence>
<keyword evidence="3" id="KW-1185">Reference proteome</keyword>
<dbReference type="EMBL" id="AP011532">
    <property type="protein sequence ID" value="BAI61521.1"/>
    <property type="molecule type" value="Genomic_DNA"/>
</dbReference>
<dbReference type="PANTHER" id="PTHR39081">
    <property type="entry name" value="MUT7-C DOMAIN-CONTAINING PROTEIN"/>
    <property type="match status" value="1"/>
</dbReference>
<dbReference type="OrthoDB" id="1266at2157"/>
<dbReference type="InterPro" id="IPR002782">
    <property type="entry name" value="Mut7-C_RNAse_dom"/>
</dbReference>
<accession>D1YYJ9</accession>
<dbReference type="GeneID" id="8683017"/>
<feature type="domain" description="Mut7-C RNAse" evidence="1">
    <location>
        <begin position="7"/>
        <end position="159"/>
    </location>
</feature>
<dbReference type="AlphaFoldDB" id="D1YYJ9"/>
<reference evidence="2 3" key="1">
    <citation type="journal article" date="2007" name="Appl. Environ. Microbiol.">
        <title>Isolation of key methanogens for global methane emission from rice paddy fields: a novel isolate affiliated with the clone cluster rice cluster I.</title>
        <authorList>
            <person name="Sakai S."/>
            <person name="Imachi H."/>
            <person name="Sekiguchi Y."/>
            <person name="Ohashi A."/>
            <person name="Harada H."/>
            <person name="Kamagata Y."/>
        </authorList>
    </citation>
    <scope>NUCLEOTIDE SEQUENCE [LARGE SCALE GENOMIC DNA]</scope>
    <source>
        <strain evidence="3">DSM 17711 / JCM 13418 / NBRC 101707 / SANAE</strain>
    </source>
</reference>
<gene>
    <name evidence="2" type="ordered locus">MCP_1449</name>
</gene>
<evidence type="ECO:0000259" key="1">
    <source>
        <dbReference type="Pfam" id="PF01927"/>
    </source>
</evidence>
<reference evidence="3" key="3">
    <citation type="journal article" date="2011" name="PLoS ONE">
        <title>Genome sequence of a mesophilic hydrogenotrophic methanogen Methanocella paludicola, the first cultivated representative of the order Methanocellales.</title>
        <authorList>
            <person name="Sakai S."/>
            <person name="Takaki Y."/>
            <person name="Shimamura S."/>
            <person name="Sekine M."/>
            <person name="Tajima T."/>
            <person name="Kosugi H."/>
            <person name="Ichikawa N."/>
            <person name="Tasumi E."/>
            <person name="Hiraki A.T."/>
            <person name="Shimizu A."/>
            <person name="Kato Y."/>
            <person name="Nishiko R."/>
            <person name="Mori K."/>
            <person name="Fujita N."/>
            <person name="Imachi H."/>
            <person name="Takai K."/>
        </authorList>
    </citation>
    <scope>NUCLEOTIDE SEQUENCE [LARGE SCALE GENOMIC DNA]</scope>
    <source>
        <strain evidence="3">DSM 17711 / JCM 13418 / NBRC 101707 / SANAE</strain>
    </source>
</reference>